<protein>
    <submittedName>
        <fullName evidence="3">Protein kinase family protein</fullName>
    </submittedName>
</protein>
<dbReference type="InterPro" id="IPR008979">
    <property type="entry name" value="Galactose-bd-like_sf"/>
</dbReference>
<dbReference type="Gene3D" id="1.10.510.10">
    <property type="entry name" value="Transferase(Phosphotransferase) domain 1"/>
    <property type="match status" value="1"/>
</dbReference>
<keyword evidence="2" id="KW-0812">Transmembrane</keyword>
<dbReference type="Gene3D" id="3.30.200.20">
    <property type="entry name" value="Phosphorylase Kinase, domain 1"/>
    <property type="match status" value="1"/>
</dbReference>
<organism evidence="3 4">
    <name type="scientific">Amycolatopsis ultiminotia</name>
    <dbReference type="NCBI Taxonomy" id="543629"/>
    <lineage>
        <taxon>Bacteria</taxon>
        <taxon>Bacillati</taxon>
        <taxon>Actinomycetota</taxon>
        <taxon>Actinomycetes</taxon>
        <taxon>Pseudonocardiales</taxon>
        <taxon>Pseudonocardiaceae</taxon>
        <taxon>Amycolatopsis</taxon>
    </lineage>
</organism>
<dbReference type="SUPFAM" id="SSF56112">
    <property type="entry name" value="Protein kinase-like (PK-like)"/>
    <property type="match status" value="1"/>
</dbReference>
<evidence type="ECO:0000256" key="2">
    <source>
        <dbReference type="SAM" id="Phobius"/>
    </source>
</evidence>
<feature type="transmembrane region" description="Helical" evidence="2">
    <location>
        <begin position="318"/>
        <end position="341"/>
    </location>
</feature>
<dbReference type="RefSeq" id="WP_344857425.1">
    <property type="nucleotide sequence ID" value="NZ_BAAAZN010000003.1"/>
</dbReference>
<feature type="region of interest" description="Disordered" evidence="1">
    <location>
        <begin position="355"/>
        <end position="419"/>
    </location>
</feature>
<sequence>MDTRRSVQAGEADRAGIRARGGSLAPGRVVGDGRYRLLAQFGVDERAAAHLWRARDGQLKRDVALTLLVGDPADPEAARLARRTLERAAHASKFGHGGVARVLDVLSLGSGVTSSEGLLGVVVAEWTKGSDLVDLVAQRPVAPAAAARMVQALAEAVDHAHQNGLVLGLDHPQRLRLTPGGALKLAFPGPLPEATLRDDVKALGAVLYLLLTGRWALPGGPPAVPAAPLTPQGHVVPPRSLVPAVPAELSSLAVRTIEDGGSGGIRTSSAILRVLDQVAENEERTQLIQSVGQPEGEADGTIWTTKKPVKDVARRRKLAFGVTVLVVATVVILAWGGLMLINLFQGDNKASGPAINVAAPPSNSAPPQNSAAPPPSSAPAGPKVGDPAKPDSASIYNPQGSGDNAGRVKNTIDGDPGTIWRTDEYQQQLPALKPGVGFTVAFNDPVKLAQVKITADSPGTKVEIRSADKKNPQLDDTKVVGAGDLNGTDTTITLQQPTESKYFIVWITQLGDNDGGGFISEIGDASFLPAQ</sequence>
<evidence type="ECO:0000313" key="4">
    <source>
        <dbReference type="Proteomes" id="UP001500689"/>
    </source>
</evidence>
<comment type="caution">
    <text evidence="3">The sequence shown here is derived from an EMBL/GenBank/DDBJ whole genome shotgun (WGS) entry which is preliminary data.</text>
</comment>
<keyword evidence="2" id="KW-0472">Membrane</keyword>
<keyword evidence="3" id="KW-0418">Kinase</keyword>
<dbReference type="InterPro" id="IPR011009">
    <property type="entry name" value="Kinase-like_dom_sf"/>
</dbReference>
<dbReference type="EMBL" id="BAAAZN010000003">
    <property type="protein sequence ID" value="GAA3534766.1"/>
    <property type="molecule type" value="Genomic_DNA"/>
</dbReference>
<evidence type="ECO:0000313" key="3">
    <source>
        <dbReference type="EMBL" id="GAA3534766.1"/>
    </source>
</evidence>
<keyword evidence="3" id="KW-0808">Transferase</keyword>
<reference evidence="4" key="1">
    <citation type="journal article" date="2019" name="Int. J. Syst. Evol. Microbiol.">
        <title>The Global Catalogue of Microorganisms (GCM) 10K type strain sequencing project: providing services to taxonomists for standard genome sequencing and annotation.</title>
        <authorList>
            <consortium name="The Broad Institute Genomics Platform"/>
            <consortium name="The Broad Institute Genome Sequencing Center for Infectious Disease"/>
            <person name="Wu L."/>
            <person name="Ma J."/>
        </authorList>
    </citation>
    <scope>NUCLEOTIDE SEQUENCE [LARGE SCALE GENOMIC DNA]</scope>
    <source>
        <strain evidence="4">JCM 16898</strain>
    </source>
</reference>
<dbReference type="SUPFAM" id="SSF49785">
    <property type="entry name" value="Galactose-binding domain-like"/>
    <property type="match status" value="1"/>
</dbReference>
<dbReference type="CDD" id="cd13973">
    <property type="entry name" value="PK_MviN-like"/>
    <property type="match status" value="1"/>
</dbReference>
<dbReference type="GO" id="GO:0016301">
    <property type="term" value="F:kinase activity"/>
    <property type="evidence" value="ECO:0007669"/>
    <property type="project" value="UniProtKB-KW"/>
</dbReference>
<dbReference type="Gene3D" id="2.60.120.260">
    <property type="entry name" value="Galactose-binding domain-like"/>
    <property type="match status" value="1"/>
</dbReference>
<keyword evidence="2" id="KW-1133">Transmembrane helix</keyword>
<evidence type="ECO:0000256" key="1">
    <source>
        <dbReference type="SAM" id="MobiDB-lite"/>
    </source>
</evidence>
<accession>A0ABP6VGT4</accession>
<proteinExistence type="predicted"/>
<feature type="compositionally biased region" description="Low complexity" evidence="1">
    <location>
        <begin position="355"/>
        <end position="371"/>
    </location>
</feature>
<name>A0ABP6VGT4_9PSEU</name>
<gene>
    <name evidence="3" type="ORF">GCM10022222_17920</name>
</gene>
<keyword evidence="4" id="KW-1185">Reference proteome</keyword>
<dbReference type="Proteomes" id="UP001500689">
    <property type="component" value="Unassembled WGS sequence"/>
</dbReference>